<dbReference type="Proteomes" id="UP000539957">
    <property type="component" value="Unassembled WGS sequence"/>
</dbReference>
<proteinExistence type="predicted"/>
<sequence>MNSAARPAAAAATDRAVADLVREGVVDSVDLAAGKAIVRLGDLFTPPIDWAMAVGDTTIWIPPTVGQPVTVTCPEGDIERAFISGSLPSSQMAPLFLGASVGIRFKDGAIITYDPQAQKLHLQLTGAAELVAPEGLSLKADVDIEGDVTVKGGLKASGVVEGEQDVVFAGTSAKSHTHGGVSAGTGFSGPPR</sequence>
<dbReference type="AlphaFoldDB" id="A0A7W7INU9"/>
<comment type="caution">
    <text evidence="3">The sequence shown here is derived from an EMBL/GenBank/DDBJ whole genome shotgun (WGS) entry which is preliminary data.</text>
</comment>
<protein>
    <submittedName>
        <fullName evidence="3">Phage baseplate assembly protein V</fullName>
    </submittedName>
</protein>
<dbReference type="InterPro" id="IPR006531">
    <property type="entry name" value="Gp5/Vgr_OB"/>
</dbReference>
<dbReference type="Pfam" id="PF04717">
    <property type="entry name" value="Phage_base_V"/>
    <property type="match status" value="1"/>
</dbReference>
<organism evidence="3 4">
    <name type="scientific">Brevundimonas bullata</name>
    <dbReference type="NCBI Taxonomy" id="13160"/>
    <lineage>
        <taxon>Bacteria</taxon>
        <taxon>Pseudomonadati</taxon>
        <taxon>Pseudomonadota</taxon>
        <taxon>Alphaproteobacteria</taxon>
        <taxon>Caulobacterales</taxon>
        <taxon>Caulobacteraceae</taxon>
        <taxon>Brevundimonas</taxon>
    </lineage>
</organism>
<dbReference type="RefSeq" id="WP_184268283.1">
    <property type="nucleotide sequence ID" value="NZ_JACHKY010000002.1"/>
</dbReference>
<reference evidence="3 4" key="1">
    <citation type="submission" date="2020-08" db="EMBL/GenBank/DDBJ databases">
        <title>Functional genomics of gut bacteria from endangered species of beetles.</title>
        <authorList>
            <person name="Carlos-Shanley C."/>
        </authorList>
    </citation>
    <scope>NUCLEOTIDE SEQUENCE [LARGE SCALE GENOMIC DNA]</scope>
    <source>
        <strain evidence="3 4">S00123</strain>
    </source>
</reference>
<dbReference type="EMBL" id="JACHKY010000002">
    <property type="protein sequence ID" value="MBB4797578.1"/>
    <property type="molecule type" value="Genomic_DNA"/>
</dbReference>
<evidence type="ECO:0000313" key="4">
    <source>
        <dbReference type="Proteomes" id="UP000539957"/>
    </source>
</evidence>
<name>A0A7W7INU9_9CAUL</name>
<dbReference type="NCBIfam" id="TIGR01644">
    <property type="entry name" value="phage_P2_V"/>
    <property type="match status" value="1"/>
</dbReference>
<feature type="region of interest" description="Disordered" evidence="1">
    <location>
        <begin position="172"/>
        <end position="192"/>
    </location>
</feature>
<evidence type="ECO:0000259" key="2">
    <source>
        <dbReference type="Pfam" id="PF04717"/>
    </source>
</evidence>
<gene>
    <name evidence="3" type="ORF">HNP32_001302</name>
</gene>
<feature type="domain" description="Gp5/Type VI secretion system Vgr protein OB-fold" evidence="2">
    <location>
        <begin position="23"/>
        <end position="87"/>
    </location>
</feature>
<keyword evidence="4" id="KW-1185">Reference proteome</keyword>
<accession>A0A7W7INU9</accession>
<evidence type="ECO:0000313" key="3">
    <source>
        <dbReference type="EMBL" id="MBB4797578.1"/>
    </source>
</evidence>
<evidence type="ECO:0000256" key="1">
    <source>
        <dbReference type="SAM" id="MobiDB-lite"/>
    </source>
</evidence>
<dbReference type="InterPro" id="IPR037026">
    <property type="entry name" value="Vgr_OB-fold_dom_sf"/>
</dbReference>
<dbReference type="Gene3D" id="2.40.50.230">
    <property type="entry name" value="Gp5 N-terminal domain"/>
    <property type="match status" value="1"/>
</dbReference>
<dbReference type="Gene3D" id="6.20.150.10">
    <property type="match status" value="1"/>
</dbReference>
<dbReference type="InterPro" id="IPR013046">
    <property type="entry name" value="GpV/Gp45"/>
</dbReference>
<feature type="compositionally biased region" description="Gly residues" evidence="1">
    <location>
        <begin position="181"/>
        <end position="192"/>
    </location>
</feature>